<dbReference type="OrthoDB" id="1758071at2"/>
<dbReference type="EMBL" id="FWXI01000031">
    <property type="protein sequence ID" value="SMD13578.1"/>
    <property type="molecule type" value="Genomic_DNA"/>
</dbReference>
<feature type="domain" description="SipL SPOCS" evidence="1">
    <location>
        <begin position="44"/>
        <end position="127"/>
    </location>
</feature>
<dbReference type="RefSeq" id="WP_084578271.1">
    <property type="nucleotide sequence ID" value="NZ_CP155572.1"/>
</dbReference>
<evidence type="ECO:0000313" key="3">
    <source>
        <dbReference type="Proteomes" id="UP000192738"/>
    </source>
</evidence>
<dbReference type="STRING" id="112901.SAMN04488500_13137"/>
<sequence length="164" mass="18413">MSSKFVDVTGITPTSQFPKCPPRHPFTEFCETDKLCIPHPHPNIRDVLEVCVNVVICSAKVICTPVGNKVVVEGKKQIKVTFAADDPCQSVHCAHFEIPFCSLILLGPIKDEVIQVCSAIEDISVRCLDCRCLIVTTVIFICPVFEKPYDYCSYTHDDNDNYRF</sequence>
<dbReference type="InterPro" id="IPR024300">
    <property type="entry name" value="SipL_SPOCS_dom"/>
</dbReference>
<dbReference type="Pfam" id="PF12673">
    <property type="entry name" value="SipL"/>
    <property type="match status" value="1"/>
</dbReference>
<organism evidence="2 3">
    <name type="scientific">Sporomusa malonica</name>
    <dbReference type="NCBI Taxonomy" id="112901"/>
    <lineage>
        <taxon>Bacteria</taxon>
        <taxon>Bacillati</taxon>
        <taxon>Bacillota</taxon>
        <taxon>Negativicutes</taxon>
        <taxon>Selenomonadales</taxon>
        <taxon>Sporomusaceae</taxon>
        <taxon>Sporomusa</taxon>
    </lineage>
</organism>
<evidence type="ECO:0000259" key="1">
    <source>
        <dbReference type="Pfam" id="PF12673"/>
    </source>
</evidence>
<name>A0A1W2EWJ8_9FIRM</name>
<proteinExistence type="predicted"/>
<gene>
    <name evidence="2" type="ORF">SAMN04488500_13137</name>
</gene>
<keyword evidence="3" id="KW-1185">Reference proteome</keyword>
<evidence type="ECO:0000313" key="2">
    <source>
        <dbReference type="EMBL" id="SMD13578.1"/>
    </source>
</evidence>
<dbReference type="Proteomes" id="UP000192738">
    <property type="component" value="Unassembled WGS sequence"/>
</dbReference>
<dbReference type="AlphaFoldDB" id="A0A1W2EWJ8"/>
<reference evidence="2 3" key="1">
    <citation type="submission" date="2017-04" db="EMBL/GenBank/DDBJ databases">
        <authorList>
            <person name="Afonso C.L."/>
            <person name="Miller P.J."/>
            <person name="Scott M.A."/>
            <person name="Spackman E."/>
            <person name="Goraichik I."/>
            <person name="Dimitrov K.M."/>
            <person name="Suarez D.L."/>
            <person name="Swayne D.E."/>
        </authorList>
    </citation>
    <scope>NUCLEOTIDE SEQUENCE [LARGE SCALE GENOMIC DNA]</scope>
    <source>
        <strain evidence="2 3">DSM 5090</strain>
    </source>
</reference>
<accession>A0A1W2EWJ8</accession>
<protein>
    <recommendedName>
        <fullName evidence="1">SipL SPOCS domain-containing protein</fullName>
    </recommendedName>
</protein>